<dbReference type="EMBL" id="BSNC01000011">
    <property type="protein sequence ID" value="GLP97766.1"/>
    <property type="molecule type" value="Genomic_DNA"/>
</dbReference>
<name>A0AA37VZT0_9GAMM</name>
<evidence type="ECO:0000256" key="1">
    <source>
        <dbReference type="SAM" id="Phobius"/>
    </source>
</evidence>
<accession>A0AA37VZT0</accession>
<gene>
    <name evidence="2" type="ORF">GCM10007895_30730</name>
</gene>
<evidence type="ECO:0000313" key="3">
    <source>
        <dbReference type="Proteomes" id="UP001161422"/>
    </source>
</evidence>
<organism evidence="2 3">
    <name type="scientific">Paraferrimonas sedimenticola</name>
    <dbReference type="NCBI Taxonomy" id="375674"/>
    <lineage>
        <taxon>Bacteria</taxon>
        <taxon>Pseudomonadati</taxon>
        <taxon>Pseudomonadota</taxon>
        <taxon>Gammaproteobacteria</taxon>
        <taxon>Alteromonadales</taxon>
        <taxon>Ferrimonadaceae</taxon>
        <taxon>Paraferrimonas</taxon>
    </lineage>
</organism>
<keyword evidence="1" id="KW-0812">Transmembrane</keyword>
<reference evidence="2" key="2">
    <citation type="submission" date="2023-01" db="EMBL/GenBank/DDBJ databases">
        <title>Draft genome sequence of Paraferrimonas sedimenticola strain NBRC 101628.</title>
        <authorList>
            <person name="Sun Q."/>
            <person name="Mori K."/>
        </authorList>
    </citation>
    <scope>NUCLEOTIDE SEQUENCE</scope>
    <source>
        <strain evidence="2">NBRC 101628</strain>
    </source>
</reference>
<keyword evidence="1" id="KW-1133">Transmembrane helix</keyword>
<dbReference type="AlphaFoldDB" id="A0AA37VZT0"/>
<protein>
    <submittedName>
        <fullName evidence="2">Uncharacterized protein</fullName>
    </submittedName>
</protein>
<sequence length="74" mass="7934">MIGTSSDDKNDCEGLSGIVDSIGSNGKQNSWSENCDGFPSILMSCECTGAKTLELVLLVPRILIVVAAFLLHRY</sequence>
<feature type="transmembrane region" description="Helical" evidence="1">
    <location>
        <begin position="52"/>
        <end position="71"/>
    </location>
</feature>
<comment type="caution">
    <text evidence="2">The sequence shown here is derived from an EMBL/GenBank/DDBJ whole genome shotgun (WGS) entry which is preliminary data.</text>
</comment>
<keyword evidence="1" id="KW-0472">Membrane</keyword>
<evidence type="ECO:0000313" key="2">
    <source>
        <dbReference type="EMBL" id="GLP97766.1"/>
    </source>
</evidence>
<reference evidence="2" key="1">
    <citation type="journal article" date="2014" name="Int. J. Syst. Evol. Microbiol.">
        <title>Complete genome sequence of Corynebacterium casei LMG S-19264T (=DSM 44701T), isolated from a smear-ripened cheese.</title>
        <authorList>
            <consortium name="US DOE Joint Genome Institute (JGI-PGF)"/>
            <person name="Walter F."/>
            <person name="Albersmeier A."/>
            <person name="Kalinowski J."/>
            <person name="Ruckert C."/>
        </authorList>
    </citation>
    <scope>NUCLEOTIDE SEQUENCE</scope>
    <source>
        <strain evidence="2">NBRC 101628</strain>
    </source>
</reference>
<keyword evidence="3" id="KW-1185">Reference proteome</keyword>
<dbReference type="Proteomes" id="UP001161422">
    <property type="component" value="Unassembled WGS sequence"/>
</dbReference>
<proteinExistence type="predicted"/>